<keyword evidence="3" id="KW-1185">Reference proteome</keyword>
<feature type="compositionally biased region" description="Polar residues" evidence="1">
    <location>
        <begin position="11"/>
        <end position="23"/>
    </location>
</feature>
<reference evidence="2 3" key="1">
    <citation type="submission" date="2020-01" db="EMBL/GenBank/DDBJ databases">
        <title>Identification and distribution of gene clusters putatively required for synthesis of sphingolipid metabolism inhibitors in phylogenetically diverse species of the filamentous fungus Fusarium.</title>
        <authorList>
            <person name="Kim H.-S."/>
            <person name="Busman M."/>
            <person name="Brown D.W."/>
            <person name="Divon H."/>
            <person name="Uhlig S."/>
            <person name="Proctor R.H."/>
        </authorList>
    </citation>
    <scope>NUCLEOTIDE SEQUENCE [LARGE SCALE GENOMIC DNA]</scope>
    <source>
        <strain evidence="2 3">NRRL 20459</strain>
    </source>
</reference>
<dbReference type="Gene3D" id="1.25.40.10">
    <property type="entry name" value="Tetratricopeptide repeat domain"/>
    <property type="match status" value="1"/>
</dbReference>
<evidence type="ECO:0000313" key="2">
    <source>
        <dbReference type="EMBL" id="KAF4469593.1"/>
    </source>
</evidence>
<dbReference type="AlphaFoldDB" id="A0A8H4PFX7"/>
<feature type="region of interest" description="Disordered" evidence="1">
    <location>
        <begin position="1"/>
        <end position="37"/>
    </location>
</feature>
<dbReference type="OrthoDB" id="427518at2759"/>
<dbReference type="InterPro" id="IPR011990">
    <property type="entry name" value="TPR-like_helical_dom_sf"/>
</dbReference>
<evidence type="ECO:0000256" key="1">
    <source>
        <dbReference type="SAM" id="MobiDB-lite"/>
    </source>
</evidence>
<accession>A0A8H4PFX7</accession>
<dbReference type="Proteomes" id="UP000554235">
    <property type="component" value="Unassembled WGS sequence"/>
</dbReference>
<proteinExistence type="predicted"/>
<organism evidence="2 3">
    <name type="scientific">Fusarium albosuccineum</name>
    <dbReference type="NCBI Taxonomy" id="1237068"/>
    <lineage>
        <taxon>Eukaryota</taxon>
        <taxon>Fungi</taxon>
        <taxon>Dikarya</taxon>
        <taxon>Ascomycota</taxon>
        <taxon>Pezizomycotina</taxon>
        <taxon>Sordariomycetes</taxon>
        <taxon>Hypocreomycetidae</taxon>
        <taxon>Hypocreales</taxon>
        <taxon>Nectriaceae</taxon>
        <taxon>Fusarium</taxon>
        <taxon>Fusarium decemcellulare species complex</taxon>
    </lineage>
</organism>
<gene>
    <name evidence="2" type="ORF">FALBO_3506</name>
</gene>
<evidence type="ECO:0000313" key="3">
    <source>
        <dbReference type="Proteomes" id="UP000554235"/>
    </source>
</evidence>
<name>A0A8H4PFX7_9HYPO</name>
<dbReference type="EMBL" id="JAADYS010000454">
    <property type="protein sequence ID" value="KAF4469593.1"/>
    <property type="molecule type" value="Genomic_DNA"/>
</dbReference>
<comment type="caution">
    <text evidence="2">The sequence shown here is derived from an EMBL/GenBank/DDBJ whole genome shotgun (WGS) entry which is preliminary data.</text>
</comment>
<protein>
    <submittedName>
        <fullName evidence="2">Uncharacterized protein</fullName>
    </submittedName>
</protein>
<sequence length="548" mass="61513">MFSSDHHAGSSAEQSLASQTSDASLPPKSTLVKDRARAKPQIDNSVQHLLILSSFLSPQPIPFILLLQAASPRSRWTTKGDVIKGKPGDVGFDAPLPALSSNRSKLLDIVHRLPGVRVDALNDSYQVDEETLFRVRQEQSPEQCFRWKYCALIVACRSIPWKYLEPVVFDPSSFFPHIKHTLQACATELPYLPKHTRIEVGLSLVEASRFPGMEWKRFAVSQAKIASTGIHDAWLDSRIAHAECLLNRIDGSMLLAAASLAATQTRASNLNSITTEMSHCIAGQEAIQRALNFIQIEALSAAEEVLNAWSALNEIASPMEKTILFKKGMLLGKLLRFSGRFQESLVHLEAVQRLAEQPESIVFDEDLRDFTCDLADTLRELNRPMSAEMVLRAELRRRNSSYVPKSGRSLLELSLAEALFAQRFYAEGETLCLSTLNCSPCLKFEKLRAYIILAKIYHMTSNTDKEYSHWVLALEAVNRFHGETFATTRIILKSICDFARRTGAKDLQERTQAHMSSLAMPEEPCGMKHWISGVRHWAEYLQDKKSSI</sequence>